<dbReference type="GO" id="GO:0008270">
    <property type="term" value="F:zinc ion binding"/>
    <property type="evidence" value="ECO:0007669"/>
    <property type="project" value="UniProtKB-KW"/>
</dbReference>
<comment type="subcellular location">
    <subcellularLocation>
        <location evidence="1">Nucleus</location>
    </subcellularLocation>
</comment>
<dbReference type="Pfam" id="PF08790">
    <property type="entry name" value="zf-LYAR"/>
    <property type="match status" value="1"/>
</dbReference>
<dbReference type="PANTHER" id="PTHR13100:SF10">
    <property type="entry name" value="CELL GROWTH-REGULATING NUCLEOLAR PROTEIN"/>
    <property type="match status" value="1"/>
</dbReference>
<keyword evidence="6" id="KW-0539">Nucleus</keyword>
<feature type="compositionally biased region" description="Acidic residues" evidence="8">
    <location>
        <begin position="220"/>
        <end position="233"/>
    </location>
</feature>
<reference evidence="10" key="1">
    <citation type="submission" date="2016-12" db="EMBL/GenBank/DDBJ databases">
        <title>An insight into the sialome and mialome of the sand fly, Nyssomyia neivai.</title>
        <authorList>
            <person name="Sebastian V."/>
            <person name="Goulart T.M."/>
            <person name="Oliveira W."/>
            <person name="Calvo E."/>
            <person name="Oliveira L.F."/>
            <person name="Pinto M.C."/>
            <person name="Rosselino A.M."/>
            <person name="Ribeiro J.M."/>
        </authorList>
    </citation>
    <scope>NUCLEOTIDE SEQUENCE</scope>
</reference>
<keyword evidence="5" id="KW-0862">Zinc</keyword>
<dbReference type="GO" id="GO:0005730">
    <property type="term" value="C:nucleolus"/>
    <property type="evidence" value="ECO:0007669"/>
    <property type="project" value="TreeGrafter"/>
</dbReference>
<evidence type="ECO:0000256" key="1">
    <source>
        <dbReference type="ARBA" id="ARBA00004123"/>
    </source>
</evidence>
<keyword evidence="3" id="KW-0677">Repeat</keyword>
<accession>A0A1L8DI57</accession>
<evidence type="ECO:0000256" key="3">
    <source>
        <dbReference type="ARBA" id="ARBA00022737"/>
    </source>
</evidence>
<dbReference type="PROSITE" id="PS51804">
    <property type="entry name" value="ZF_C2HC_LYAR"/>
    <property type="match status" value="2"/>
</dbReference>
<feature type="compositionally biased region" description="Basic and acidic residues" evidence="8">
    <location>
        <begin position="202"/>
        <end position="211"/>
    </location>
</feature>
<feature type="domain" description="Zinc finger C2H2 LYAR-type" evidence="9">
    <location>
        <begin position="34"/>
        <end position="61"/>
    </location>
</feature>
<evidence type="ECO:0000256" key="5">
    <source>
        <dbReference type="ARBA" id="ARBA00022833"/>
    </source>
</evidence>
<dbReference type="GO" id="GO:0003677">
    <property type="term" value="F:DNA binding"/>
    <property type="evidence" value="ECO:0007669"/>
    <property type="project" value="InterPro"/>
</dbReference>
<evidence type="ECO:0000256" key="4">
    <source>
        <dbReference type="ARBA" id="ARBA00022771"/>
    </source>
</evidence>
<dbReference type="InterPro" id="IPR014898">
    <property type="entry name" value="Znf_C2H2_LYAR"/>
</dbReference>
<dbReference type="FunFam" id="3.30.1490.490:FF:000001">
    <property type="entry name" value="cell growth-regulating nucleolar protein-like"/>
    <property type="match status" value="1"/>
</dbReference>
<organism evidence="10">
    <name type="scientific">Nyssomyia neivai</name>
    <dbReference type="NCBI Taxonomy" id="330878"/>
    <lineage>
        <taxon>Eukaryota</taxon>
        <taxon>Metazoa</taxon>
        <taxon>Ecdysozoa</taxon>
        <taxon>Arthropoda</taxon>
        <taxon>Hexapoda</taxon>
        <taxon>Insecta</taxon>
        <taxon>Pterygota</taxon>
        <taxon>Neoptera</taxon>
        <taxon>Endopterygota</taxon>
        <taxon>Diptera</taxon>
        <taxon>Nematocera</taxon>
        <taxon>Psychodoidea</taxon>
        <taxon>Psychodidae</taxon>
        <taxon>Nyssomyia</taxon>
    </lineage>
</organism>
<dbReference type="Gene3D" id="3.30.1490.490">
    <property type="match status" value="1"/>
</dbReference>
<evidence type="ECO:0000256" key="6">
    <source>
        <dbReference type="ARBA" id="ARBA00023242"/>
    </source>
</evidence>
<dbReference type="EMBL" id="GFDF01008070">
    <property type="protein sequence ID" value="JAV06014.1"/>
    <property type="molecule type" value="Transcribed_RNA"/>
</dbReference>
<name>A0A1L8DI57_9DIPT</name>
<keyword evidence="2" id="KW-0479">Metal-binding</keyword>
<evidence type="ECO:0000256" key="8">
    <source>
        <dbReference type="SAM" id="MobiDB-lite"/>
    </source>
</evidence>
<dbReference type="SUPFAM" id="SSF57667">
    <property type="entry name" value="beta-beta-alpha zinc fingers"/>
    <property type="match status" value="2"/>
</dbReference>
<evidence type="ECO:0000256" key="2">
    <source>
        <dbReference type="ARBA" id="ARBA00022723"/>
    </source>
</evidence>
<feature type="compositionally biased region" description="Basic and acidic residues" evidence="8">
    <location>
        <begin position="320"/>
        <end position="330"/>
    </location>
</feature>
<dbReference type="GO" id="GO:0006364">
    <property type="term" value="P:rRNA processing"/>
    <property type="evidence" value="ECO:0007669"/>
    <property type="project" value="TreeGrafter"/>
</dbReference>
<dbReference type="AlphaFoldDB" id="A0A1L8DI57"/>
<sequence>MVFFTCNHCGESLKKQSVEKHYKWQKCKGAPVFVTCVDCLKDFREQEYVGHTKCITEAERYYGKDYQAKPSQNKGQKKQEAWTDIIQSVLQRSDLSTRIQGVLKTLTMHENVPRKKPKFLNFMKNVSRQTSTYDATRIFELIEEAYQHARVTQKVDTPEGKESAGDAEPQDDVKNGDTGNVPEGNGHLETPNEKKKKKRKAEKNENGHEDLGTQEQVQEPQDEDKNEDTENVPEENGHLETPKEKKKKKRKAEKNENGLEALGTQEQVQEEEKPKKKRKKNVEEAKIDSLPDDVTDAVDVGKTSNNQEKQPGAVEEEEKMEEKIDEPPKEKSKKKRKNQEDTEESAKVDESSEPKKKKKKKEMNGQVPEDKNEDTETKIPEEESFNKGKKRKEVIEQIKNDAKEDNFSWNNSIKEILQKSDGSITLEKLKKRLIKNYLKMHPDCVEISNKIDLIVNRRLRKMKKVSLDNGVVTLKA</sequence>
<evidence type="ECO:0000256" key="7">
    <source>
        <dbReference type="PROSITE-ProRule" id="PRU01145"/>
    </source>
</evidence>
<feature type="compositionally biased region" description="Basic and acidic residues" evidence="8">
    <location>
        <begin position="338"/>
        <end position="354"/>
    </location>
</feature>
<protein>
    <submittedName>
        <fullName evidence="10">Putative cell growth-regulating nucleolar protein</fullName>
    </submittedName>
</protein>
<feature type="compositionally biased region" description="Basic and acidic residues" evidence="8">
    <location>
        <begin position="368"/>
        <end position="386"/>
    </location>
</feature>
<proteinExistence type="predicted"/>
<dbReference type="PANTHER" id="PTHR13100">
    <property type="entry name" value="CELL GROWTH-REGULATING NUCLEOLAR PROTEIN LYAR"/>
    <property type="match status" value="1"/>
</dbReference>
<dbReference type="GO" id="GO:0000122">
    <property type="term" value="P:negative regulation of transcription by RNA polymerase II"/>
    <property type="evidence" value="ECO:0007669"/>
    <property type="project" value="TreeGrafter"/>
</dbReference>
<feature type="region of interest" description="Disordered" evidence="8">
    <location>
        <begin position="151"/>
        <end position="390"/>
    </location>
</feature>
<evidence type="ECO:0000259" key="9">
    <source>
        <dbReference type="Pfam" id="PF08790"/>
    </source>
</evidence>
<dbReference type="InterPro" id="IPR039999">
    <property type="entry name" value="LYAR"/>
</dbReference>
<keyword evidence="4 7" id="KW-0863">Zinc-finger</keyword>
<dbReference type="InterPro" id="IPR036236">
    <property type="entry name" value="Znf_C2H2_sf"/>
</dbReference>
<evidence type="ECO:0000313" key="10">
    <source>
        <dbReference type="EMBL" id="JAV06014.1"/>
    </source>
</evidence>